<feature type="domain" description="Exonuclease" evidence="4">
    <location>
        <begin position="1"/>
        <end position="165"/>
    </location>
</feature>
<dbReference type="GO" id="GO:0003676">
    <property type="term" value="F:nucleic acid binding"/>
    <property type="evidence" value="ECO:0007669"/>
    <property type="project" value="InterPro"/>
</dbReference>
<dbReference type="Gene3D" id="3.30.420.10">
    <property type="entry name" value="Ribonuclease H-like superfamily/Ribonuclease H"/>
    <property type="match status" value="1"/>
</dbReference>
<name>A0A6M3KP04_9ZZZZ</name>
<evidence type="ECO:0000256" key="2">
    <source>
        <dbReference type="ARBA" id="ARBA00022801"/>
    </source>
</evidence>
<dbReference type="SUPFAM" id="SSF53098">
    <property type="entry name" value="Ribonuclease H-like"/>
    <property type="match status" value="1"/>
</dbReference>
<organism evidence="5">
    <name type="scientific">viral metagenome</name>
    <dbReference type="NCBI Taxonomy" id="1070528"/>
    <lineage>
        <taxon>unclassified sequences</taxon>
        <taxon>metagenomes</taxon>
        <taxon>organismal metagenomes</taxon>
    </lineage>
</organism>
<evidence type="ECO:0000313" key="5">
    <source>
        <dbReference type="EMBL" id="QJA83165.1"/>
    </source>
</evidence>
<accession>A0A6M3KP04</accession>
<dbReference type="InterPro" id="IPR012337">
    <property type="entry name" value="RNaseH-like_sf"/>
</dbReference>
<dbReference type="SMART" id="SM00479">
    <property type="entry name" value="EXOIII"/>
    <property type="match status" value="1"/>
</dbReference>
<protein>
    <submittedName>
        <fullName evidence="5">Putative exonuclease</fullName>
    </submittedName>
</protein>
<dbReference type="InterPro" id="IPR013520">
    <property type="entry name" value="Ribonucl_H"/>
</dbReference>
<dbReference type="AlphaFoldDB" id="A0A6M3KP04"/>
<dbReference type="GO" id="GO:0008408">
    <property type="term" value="F:3'-5' exonuclease activity"/>
    <property type="evidence" value="ECO:0007669"/>
    <property type="project" value="TreeGrafter"/>
</dbReference>
<dbReference type="InterPro" id="IPR036397">
    <property type="entry name" value="RNaseH_sf"/>
</dbReference>
<keyword evidence="3 5" id="KW-0269">Exonuclease</keyword>
<keyword evidence="1" id="KW-0540">Nuclease</keyword>
<dbReference type="Pfam" id="PF00929">
    <property type="entry name" value="RNase_T"/>
    <property type="match status" value="1"/>
</dbReference>
<dbReference type="EMBL" id="MT142505">
    <property type="protein sequence ID" value="QJA83165.1"/>
    <property type="molecule type" value="Genomic_DNA"/>
</dbReference>
<gene>
    <name evidence="5" type="ORF">MM415A00306_0001</name>
</gene>
<evidence type="ECO:0000259" key="4">
    <source>
        <dbReference type="SMART" id="SM00479"/>
    </source>
</evidence>
<dbReference type="PANTHER" id="PTHR30231">
    <property type="entry name" value="DNA POLYMERASE III SUBUNIT EPSILON"/>
    <property type="match status" value="1"/>
</dbReference>
<reference evidence="5" key="1">
    <citation type="submission" date="2020-03" db="EMBL/GenBank/DDBJ databases">
        <title>The deep terrestrial virosphere.</title>
        <authorList>
            <person name="Holmfeldt K."/>
            <person name="Nilsson E."/>
            <person name="Simone D."/>
            <person name="Lopez-Fernandez M."/>
            <person name="Wu X."/>
            <person name="de Brujin I."/>
            <person name="Lundin D."/>
            <person name="Andersson A."/>
            <person name="Bertilsson S."/>
            <person name="Dopson M."/>
        </authorList>
    </citation>
    <scope>NUCLEOTIDE SEQUENCE</scope>
    <source>
        <strain evidence="5">MM415A00306</strain>
    </source>
</reference>
<dbReference type="PANTHER" id="PTHR30231:SF4">
    <property type="entry name" value="PROTEIN NEN2"/>
    <property type="match status" value="1"/>
</dbReference>
<sequence length="243" mass="26687">MVAFDCETTGLDVAEDRIVEIAMVEYPDTVLVNTRFKPDVPMSPGATKATGITDADLTDFHPFAAWAETIQGALDGALLLGYGSRRFDTLILDAELRRAGQPGIDLDGVQEIDLYRVWTACEPHTLTGALARFLEIDHSGSAHGALPDVKHLFDLAHALSVAFGVDRHRMVELSKPDDEVDRSGRLKLNEDGVVVFAVTKHAGSPVTDHVGLIHWMLERDFPADTKACLRGILQEMQQEQMAR</sequence>
<evidence type="ECO:0000256" key="1">
    <source>
        <dbReference type="ARBA" id="ARBA00022722"/>
    </source>
</evidence>
<dbReference type="CDD" id="cd06127">
    <property type="entry name" value="DEDDh"/>
    <property type="match status" value="1"/>
</dbReference>
<keyword evidence="2" id="KW-0378">Hydrolase</keyword>
<proteinExistence type="predicted"/>
<evidence type="ECO:0000256" key="3">
    <source>
        <dbReference type="ARBA" id="ARBA00022839"/>
    </source>
</evidence>